<evidence type="ECO:0000313" key="1">
    <source>
        <dbReference type="EMBL" id="KAK3176701.1"/>
    </source>
</evidence>
<reference evidence="1" key="1">
    <citation type="submission" date="2022-11" db="EMBL/GenBank/DDBJ databases">
        <title>Chromosomal genome sequence assembly and mating type (MAT) locus characterization of the leprose asexual lichenized fungus Lepraria neglecta (Nyl.) Erichsen.</title>
        <authorList>
            <person name="Allen J.L."/>
            <person name="Pfeffer B."/>
        </authorList>
    </citation>
    <scope>NUCLEOTIDE SEQUENCE</scope>
    <source>
        <strain evidence="1">Allen 5258</strain>
    </source>
</reference>
<keyword evidence="2" id="KW-1185">Reference proteome</keyword>
<dbReference type="AlphaFoldDB" id="A0AAD9ZDT2"/>
<comment type="caution">
    <text evidence="1">The sequence shown here is derived from an EMBL/GenBank/DDBJ whole genome shotgun (WGS) entry which is preliminary data.</text>
</comment>
<name>A0AAD9ZDT2_9LECA</name>
<evidence type="ECO:0000313" key="2">
    <source>
        <dbReference type="Proteomes" id="UP001276659"/>
    </source>
</evidence>
<gene>
    <name evidence="1" type="ORF">OEA41_008026</name>
</gene>
<organism evidence="1 2">
    <name type="scientific">Lepraria neglecta</name>
    <dbReference type="NCBI Taxonomy" id="209136"/>
    <lineage>
        <taxon>Eukaryota</taxon>
        <taxon>Fungi</taxon>
        <taxon>Dikarya</taxon>
        <taxon>Ascomycota</taxon>
        <taxon>Pezizomycotina</taxon>
        <taxon>Lecanoromycetes</taxon>
        <taxon>OSLEUM clade</taxon>
        <taxon>Lecanoromycetidae</taxon>
        <taxon>Lecanorales</taxon>
        <taxon>Lecanorineae</taxon>
        <taxon>Stereocaulaceae</taxon>
        <taxon>Lepraria</taxon>
    </lineage>
</organism>
<dbReference type="EMBL" id="JASNWA010000004">
    <property type="protein sequence ID" value="KAK3176701.1"/>
    <property type="molecule type" value="Genomic_DNA"/>
</dbReference>
<sequence>MEPLIPLPRSENARIADEMERIRLDLVWTYKRLKKFVKENEEVIARINSLQRQLYKQPETSLLDDKEALDLHVYGHHVIVAEDPIALVLAMVEVLWFYHPVEVRLGGRDEQKLWLKWYSGIRPTRTEFEARMAEEAKKRVEHMSKQGTGRGASVIGKKENLRTADGIEIISLLSDSE</sequence>
<accession>A0AAD9ZDT2</accession>
<proteinExistence type="predicted"/>
<dbReference type="Proteomes" id="UP001276659">
    <property type="component" value="Unassembled WGS sequence"/>
</dbReference>
<protein>
    <submittedName>
        <fullName evidence="1">Uncharacterized protein</fullName>
    </submittedName>
</protein>